<dbReference type="Proteomes" id="UP001291309">
    <property type="component" value="Unassembled WGS sequence"/>
</dbReference>
<name>A0ABU5HCW3_9BACT</name>
<organism evidence="2 3">
    <name type="scientific">Hyalangium rubrum</name>
    <dbReference type="NCBI Taxonomy" id="3103134"/>
    <lineage>
        <taxon>Bacteria</taxon>
        <taxon>Pseudomonadati</taxon>
        <taxon>Myxococcota</taxon>
        <taxon>Myxococcia</taxon>
        <taxon>Myxococcales</taxon>
        <taxon>Cystobacterineae</taxon>
        <taxon>Archangiaceae</taxon>
        <taxon>Hyalangium</taxon>
    </lineage>
</organism>
<accession>A0ABU5HCW3</accession>
<feature type="region of interest" description="Disordered" evidence="1">
    <location>
        <begin position="228"/>
        <end position="261"/>
    </location>
</feature>
<sequence>MGGEVRHILPLCGEPLQVRVSGEDGERLEGEIRMADEALGFRDIVLAAPILGGLEAGDEVGIAAGTGLLWNAVFTEGDPRAGSNAQGAELAMGRSGGGGTARDGEQSATEEQGFENTHEKNTPPARRRARHRVRMDREDTTTVSTHPGRLKDAASMWTRGFARNLPPTQAHGRRGLREHRSQLRHRDDQPGKRAGKTGGRASIPLLLPRSPGRIRMLRVLTATLGTAIGGERLGPGEGEGEHQHEQHMREAAHGVTESVTA</sequence>
<evidence type="ECO:0000313" key="2">
    <source>
        <dbReference type="EMBL" id="MDY7231305.1"/>
    </source>
</evidence>
<dbReference type="RefSeq" id="WP_321550017.1">
    <property type="nucleotide sequence ID" value="NZ_JAXIVS010000014.1"/>
</dbReference>
<comment type="caution">
    <text evidence="2">The sequence shown here is derived from an EMBL/GenBank/DDBJ whole genome shotgun (WGS) entry which is preliminary data.</text>
</comment>
<feature type="compositionally biased region" description="Basic residues" evidence="1">
    <location>
        <begin position="125"/>
        <end position="134"/>
    </location>
</feature>
<feature type="compositionally biased region" description="Basic and acidic residues" evidence="1">
    <location>
        <begin position="239"/>
        <end position="252"/>
    </location>
</feature>
<keyword evidence="3" id="KW-1185">Reference proteome</keyword>
<protein>
    <submittedName>
        <fullName evidence="2">Uncharacterized protein</fullName>
    </submittedName>
</protein>
<reference evidence="2 3" key="1">
    <citation type="submission" date="2023-12" db="EMBL/GenBank/DDBJ databases">
        <title>the genome sequence of Hyalangium sp. s54d21.</title>
        <authorList>
            <person name="Zhang X."/>
        </authorList>
    </citation>
    <scope>NUCLEOTIDE SEQUENCE [LARGE SCALE GENOMIC DNA]</scope>
    <source>
        <strain evidence="3">s54d21</strain>
    </source>
</reference>
<feature type="compositionally biased region" description="Gly residues" evidence="1">
    <location>
        <begin position="228"/>
        <end position="237"/>
    </location>
</feature>
<proteinExistence type="predicted"/>
<dbReference type="EMBL" id="JAXIVS010000014">
    <property type="protein sequence ID" value="MDY7231305.1"/>
    <property type="molecule type" value="Genomic_DNA"/>
</dbReference>
<evidence type="ECO:0000313" key="3">
    <source>
        <dbReference type="Proteomes" id="UP001291309"/>
    </source>
</evidence>
<feature type="region of interest" description="Disordered" evidence="1">
    <location>
        <begin position="80"/>
        <end position="206"/>
    </location>
</feature>
<feature type="compositionally biased region" description="Basic and acidic residues" evidence="1">
    <location>
        <begin position="178"/>
        <end position="191"/>
    </location>
</feature>
<evidence type="ECO:0000256" key="1">
    <source>
        <dbReference type="SAM" id="MobiDB-lite"/>
    </source>
</evidence>
<gene>
    <name evidence="2" type="ORF">SYV04_33250</name>
</gene>